<evidence type="ECO:0000256" key="1">
    <source>
        <dbReference type="SAM" id="MobiDB-lite"/>
    </source>
</evidence>
<dbReference type="PANTHER" id="PTHR45979">
    <property type="entry name" value="PAP/OAS1 SUBSTRATE-BINDING DOMAIN SUPERFAMILY"/>
    <property type="match status" value="1"/>
</dbReference>
<dbReference type="RefSeq" id="XP_010517495.1">
    <property type="nucleotide sequence ID" value="XM_010519193.2"/>
</dbReference>
<evidence type="ECO:0000256" key="2">
    <source>
        <dbReference type="SAM" id="Phobius"/>
    </source>
</evidence>
<feature type="domain" description="PAP/OAS1 substrate-binding-related" evidence="4">
    <location>
        <begin position="139"/>
        <end position="326"/>
    </location>
</feature>
<protein>
    <submittedName>
        <fullName evidence="6">Uncharacterized protein LOC104792924 isoform X2</fullName>
    </submittedName>
</protein>
<dbReference type="InterPro" id="IPR054708">
    <property type="entry name" value="MTPAP-like_central"/>
</dbReference>
<keyword evidence="2" id="KW-0472">Membrane</keyword>
<proteinExistence type="predicted"/>
<keyword evidence="2" id="KW-0812">Transmembrane</keyword>
<dbReference type="InterPro" id="IPR043519">
    <property type="entry name" value="NT_sf"/>
</dbReference>
<feature type="region of interest" description="Disordered" evidence="1">
    <location>
        <begin position="793"/>
        <end position="837"/>
    </location>
</feature>
<evidence type="ECO:0000313" key="5">
    <source>
        <dbReference type="Proteomes" id="UP000694864"/>
    </source>
</evidence>
<dbReference type="Proteomes" id="UP000694864">
    <property type="component" value="Chromosome 6"/>
</dbReference>
<dbReference type="Gene3D" id="1.10.1410.10">
    <property type="match status" value="1"/>
</dbReference>
<evidence type="ECO:0000313" key="6">
    <source>
        <dbReference type="RefSeq" id="XP_010517495.1"/>
    </source>
</evidence>
<dbReference type="PANTHER" id="PTHR45979:SF20">
    <property type="entry name" value="NUCLEOTIDYLTRANSFERASE FAMILY PROTEIN"/>
    <property type="match status" value="1"/>
</dbReference>
<reference evidence="6" key="2">
    <citation type="submission" date="2025-08" db="UniProtKB">
        <authorList>
            <consortium name="RefSeq"/>
        </authorList>
    </citation>
    <scope>IDENTIFICATION</scope>
    <source>
        <tissue evidence="6">Leaf</tissue>
    </source>
</reference>
<dbReference type="SUPFAM" id="SSF81301">
    <property type="entry name" value="Nucleotidyltransferase"/>
    <property type="match status" value="1"/>
</dbReference>
<feature type="domain" description="Poly(A) RNA polymerase mitochondrial-like central palm" evidence="3">
    <location>
        <begin position="6"/>
        <end position="125"/>
    </location>
</feature>
<sequence>MIAEERVQEILCVIQPIYLSDRSRNEIIVYIQNLIKDRLGIEVFLFGSVPLKTYLPDGDIDLTVLTPQDTEEDLAEALCSMLRAEGGASDFQVTGVQYIQAQVKVIKFNIKNIAVDISFNQMAGLCALCFLEQVDQNFGRDHLFKRSIILIKAWCYYESRLLGANTGLISTYALAVLVLYIINSSYSSLSGPLAVLFKFLDYYASFDWENYCITVTGPVPISSLPDITGTGDHEVVLNEKFFRECVESFSVQPKVVEANRQIFPVKHFNILDPLKHSNNLGRSVSQGNVPRLRHAFTLGVQRLRDILSVPGETMGWKLEKFFRNTLDRNGKGQRQDVVEPLIAFGTGRTELSDLRGDFEGYFRSLVYGKWFHGEIQYSWIPQGEETSSWDVASWSVNDQKNILYWTNPDGSTSMQNMQKSRGTGTYIPEMSQQSYTDRFSITPSTVNSAYQTQQSYTDSFSSTPSTVNSASQSQQSYTGRFSSRPNTVNSAYQSQQFYTDRFSSKPSTVNSASQTLQSYTDKFSNKPSTVNSASQTLQSYTEKFSNKPSTMNSASQTLQSYNGRFSIKPSTVNSAAQTQQSYNGRFSIKPSTVNSAVQTQQSYNGRFSIKPSTVNSAAQTQQSYNGGLSIKPSTVNSASQTQQSYNGRFSIKPSTVNSAAQTQQSYNGELSIKPSTVNSAAQTQQSYNGGLSIKPSTVNSASQTQQSYNGRFSIKPSTVNSAAQTQQSYNGELSIKPSTVNSAAQTQQSYNGGLSIKPSTVNSASQNQQYYNGSFSSKPSTVNSASLTQQSYNGGLSIKPSTVNSASRTQQSYNGSFSSKPSTVNSASRTQLFKQNP</sequence>
<feature type="transmembrane region" description="Helical" evidence="2">
    <location>
        <begin position="161"/>
        <end position="182"/>
    </location>
</feature>
<dbReference type="SUPFAM" id="SSF81631">
    <property type="entry name" value="PAP/OAS1 substrate-binding domain"/>
    <property type="match status" value="1"/>
</dbReference>
<feature type="region of interest" description="Disordered" evidence="1">
    <location>
        <begin position="457"/>
        <end position="488"/>
    </location>
</feature>
<evidence type="ECO:0000259" key="4">
    <source>
        <dbReference type="Pfam" id="PF26180"/>
    </source>
</evidence>
<dbReference type="CDD" id="cd05402">
    <property type="entry name" value="NT_PAP_TUTase"/>
    <property type="match status" value="1"/>
</dbReference>
<dbReference type="Gene3D" id="3.30.460.10">
    <property type="entry name" value="Beta Polymerase, domain 2"/>
    <property type="match status" value="1"/>
</dbReference>
<dbReference type="InterPro" id="IPR058920">
    <property type="entry name" value="PAP-OAS1-bd-rel"/>
</dbReference>
<keyword evidence="5" id="KW-1185">Reference proteome</keyword>
<name>A0ABM0ZLP6_CAMSA</name>
<organism evidence="5 6">
    <name type="scientific">Camelina sativa</name>
    <name type="common">False flax</name>
    <name type="synonym">Myagrum sativum</name>
    <dbReference type="NCBI Taxonomy" id="90675"/>
    <lineage>
        <taxon>Eukaryota</taxon>
        <taxon>Viridiplantae</taxon>
        <taxon>Streptophyta</taxon>
        <taxon>Embryophyta</taxon>
        <taxon>Tracheophyta</taxon>
        <taxon>Spermatophyta</taxon>
        <taxon>Magnoliopsida</taxon>
        <taxon>eudicotyledons</taxon>
        <taxon>Gunneridae</taxon>
        <taxon>Pentapetalae</taxon>
        <taxon>rosids</taxon>
        <taxon>malvids</taxon>
        <taxon>Brassicales</taxon>
        <taxon>Brassicaceae</taxon>
        <taxon>Camelineae</taxon>
        <taxon>Camelina</taxon>
    </lineage>
</organism>
<dbReference type="GeneID" id="104792924"/>
<dbReference type="InterPro" id="IPR058921">
    <property type="entry name" value="PAP/OAS1-rel"/>
</dbReference>
<keyword evidence="2" id="KW-1133">Transmembrane helix</keyword>
<dbReference type="Pfam" id="PF22600">
    <property type="entry name" value="MTPAP-like_central"/>
    <property type="match status" value="1"/>
</dbReference>
<dbReference type="Pfam" id="PF26180">
    <property type="entry name" value="PAP-OAS1"/>
    <property type="match status" value="1"/>
</dbReference>
<gene>
    <name evidence="6" type="primary">LOC104792924</name>
</gene>
<accession>A0ABM0ZLP6</accession>
<reference evidence="5" key="1">
    <citation type="journal article" date="2014" name="Nat. Commun.">
        <title>The emerging biofuel crop Camelina sativa retains a highly undifferentiated hexaploid genome structure.</title>
        <authorList>
            <person name="Kagale S."/>
            <person name="Koh C."/>
            <person name="Nixon J."/>
            <person name="Bollina V."/>
            <person name="Clarke W.E."/>
            <person name="Tuteja R."/>
            <person name="Spillane C."/>
            <person name="Robinson S.J."/>
            <person name="Links M.G."/>
            <person name="Clarke C."/>
            <person name="Higgins E.E."/>
            <person name="Huebert T."/>
            <person name="Sharpe A.G."/>
            <person name="Parkin I.A."/>
        </authorList>
    </citation>
    <scope>NUCLEOTIDE SEQUENCE [LARGE SCALE GENOMIC DNA]</scope>
    <source>
        <strain evidence="5">cv. DH55</strain>
    </source>
</reference>
<evidence type="ECO:0000259" key="3">
    <source>
        <dbReference type="Pfam" id="PF22600"/>
    </source>
</evidence>